<dbReference type="Pfam" id="PF01699">
    <property type="entry name" value="Na_Ca_ex"/>
    <property type="match status" value="2"/>
</dbReference>
<comment type="subcellular location">
    <subcellularLocation>
        <location evidence="1">Membrane</location>
        <topology evidence="1">Multi-pass membrane protein</topology>
    </subcellularLocation>
</comment>
<feature type="transmembrane region" description="Helical" evidence="5">
    <location>
        <begin position="325"/>
        <end position="343"/>
    </location>
</feature>
<dbReference type="InterPro" id="IPR004481">
    <property type="entry name" value="K/Na/Ca-exchanger"/>
</dbReference>
<feature type="domain" description="Sodium/calcium exchanger membrane region" evidence="6">
    <location>
        <begin position="201"/>
        <end position="341"/>
    </location>
</feature>
<dbReference type="GO" id="GO:0005886">
    <property type="term" value="C:plasma membrane"/>
    <property type="evidence" value="ECO:0007669"/>
    <property type="project" value="TreeGrafter"/>
</dbReference>
<dbReference type="Gene3D" id="1.20.1420.30">
    <property type="entry name" value="NCX, central ion-binding region"/>
    <property type="match status" value="2"/>
</dbReference>
<feature type="transmembrane region" description="Helical" evidence="5">
    <location>
        <begin position="135"/>
        <end position="151"/>
    </location>
</feature>
<accession>A0A1M5DDQ6</accession>
<feature type="transmembrane region" description="Helical" evidence="5">
    <location>
        <begin position="106"/>
        <end position="123"/>
    </location>
</feature>
<dbReference type="PANTHER" id="PTHR10846:SF8">
    <property type="entry name" value="INNER MEMBRANE PROTEIN YRBG"/>
    <property type="match status" value="1"/>
</dbReference>
<feature type="transmembrane region" description="Helical" evidence="5">
    <location>
        <begin position="265"/>
        <end position="288"/>
    </location>
</feature>
<dbReference type="PANTHER" id="PTHR10846">
    <property type="entry name" value="SODIUM/POTASSIUM/CALCIUM EXCHANGER"/>
    <property type="match status" value="1"/>
</dbReference>
<dbReference type="STRING" id="1484053.SAMN05444274_10754"/>
<dbReference type="GO" id="GO:0006874">
    <property type="term" value="P:intracellular calcium ion homeostasis"/>
    <property type="evidence" value="ECO:0007669"/>
    <property type="project" value="TreeGrafter"/>
</dbReference>
<organism evidence="7 8">
    <name type="scientific">Mariniphaga anaerophila</name>
    <dbReference type="NCBI Taxonomy" id="1484053"/>
    <lineage>
        <taxon>Bacteria</taxon>
        <taxon>Pseudomonadati</taxon>
        <taxon>Bacteroidota</taxon>
        <taxon>Bacteroidia</taxon>
        <taxon>Marinilabiliales</taxon>
        <taxon>Prolixibacteraceae</taxon>
        <taxon>Mariniphaga</taxon>
    </lineage>
</organism>
<feature type="transmembrane region" description="Helical" evidence="5">
    <location>
        <begin position="198"/>
        <end position="215"/>
    </location>
</feature>
<protein>
    <submittedName>
        <fullName evidence="7">Cation:H+ antiporter</fullName>
    </submittedName>
</protein>
<dbReference type="AlphaFoldDB" id="A0A1M5DDQ6"/>
<dbReference type="NCBIfam" id="TIGR00367">
    <property type="entry name" value="calcium/sodium antiporter"/>
    <property type="match status" value="1"/>
</dbReference>
<feature type="transmembrane region" description="Helical" evidence="5">
    <location>
        <begin position="65"/>
        <end position="86"/>
    </location>
</feature>
<evidence type="ECO:0000313" key="8">
    <source>
        <dbReference type="Proteomes" id="UP000184164"/>
    </source>
</evidence>
<keyword evidence="3 5" id="KW-1133">Transmembrane helix</keyword>
<dbReference type="GO" id="GO:0008273">
    <property type="term" value="F:calcium, potassium:sodium antiporter activity"/>
    <property type="evidence" value="ECO:0007669"/>
    <property type="project" value="TreeGrafter"/>
</dbReference>
<evidence type="ECO:0000259" key="6">
    <source>
        <dbReference type="Pfam" id="PF01699"/>
    </source>
</evidence>
<dbReference type="Proteomes" id="UP000184164">
    <property type="component" value="Unassembled WGS sequence"/>
</dbReference>
<evidence type="ECO:0000313" key="7">
    <source>
        <dbReference type="EMBL" id="SHF65011.1"/>
    </source>
</evidence>
<feature type="transmembrane region" description="Helical" evidence="5">
    <location>
        <begin position="300"/>
        <end position="318"/>
    </location>
</feature>
<sequence length="346" mass="37588">MCGHIFCVLRRLFVFLHFQIFISYLQFFMLINSFLLILGFVILIKGADWMVNGASALAKKYNVSDLVIGLTIVAFGTSAPELVVNIVASSQNLNDIVLGNVLGSNIANLFLVLGITGIVYPLVVQSSTTWREIPLSLLAVVFLFLLSNNFFMGGAPLISRADGLVLLLMFGLFMYYVYRLSKSDEAPKEEIVSNVSGFKMYAFIVLGLAGLVFGGRLVVNNAVEIATFLGLSEKIIGFTVVAIGTSLPELATSVVAAIKKNTNIAVGNIIGSNIFNIFLVIAVSAVVRPVAFNTVFNTDLYLLAGGTLFLFIAMFTGGKKKLDRWEALILLLVYLGYTGWLVAGEF</sequence>
<keyword evidence="2 5" id="KW-0812">Transmembrane</keyword>
<evidence type="ECO:0000256" key="3">
    <source>
        <dbReference type="ARBA" id="ARBA00022989"/>
    </source>
</evidence>
<evidence type="ECO:0000256" key="2">
    <source>
        <dbReference type="ARBA" id="ARBA00022692"/>
    </source>
</evidence>
<gene>
    <name evidence="7" type="ORF">SAMN05444274_10754</name>
</gene>
<keyword evidence="8" id="KW-1185">Reference proteome</keyword>
<keyword evidence="4 5" id="KW-0472">Membrane</keyword>
<feature type="domain" description="Sodium/calcium exchanger membrane region" evidence="6">
    <location>
        <begin position="34"/>
        <end position="178"/>
    </location>
</feature>
<evidence type="ECO:0000256" key="5">
    <source>
        <dbReference type="SAM" id="Phobius"/>
    </source>
</evidence>
<dbReference type="GO" id="GO:0005262">
    <property type="term" value="F:calcium channel activity"/>
    <property type="evidence" value="ECO:0007669"/>
    <property type="project" value="TreeGrafter"/>
</dbReference>
<feature type="transmembrane region" description="Helical" evidence="5">
    <location>
        <begin position="235"/>
        <end position="258"/>
    </location>
</feature>
<proteinExistence type="predicted"/>
<dbReference type="InterPro" id="IPR004837">
    <property type="entry name" value="NaCa_Exmemb"/>
</dbReference>
<evidence type="ECO:0000256" key="4">
    <source>
        <dbReference type="ARBA" id="ARBA00023136"/>
    </source>
</evidence>
<dbReference type="InterPro" id="IPR044880">
    <property type="entry name" value="NCX_ion-bd_dom_sf"/>
</dbReference>
<name>A0A1M5DDQ6_9BACT</name>
<reference evidence="7 8" key="1">
    <citation type="submission" date="2016-11" db="EMBL/GenBank/DDBJ databases">
        <authorList>
            <person name="Jaros S."/>
            <person name="Januszkiewicz K."/>
            <person name="Wedrychowicz H."/>
        </authorList>
    </citation>
    <scope>NUCLEOTIDE SEQUENCE [LARGE SCALE GENOMIC DNA]</scope>
    <source>
        <strain evidence="7 8">DSM 26910</strain>
    </source>
</reference>
<feature type="transmembrane region" description="Helical" evidence="5">
    <location>
        <begin position="20"/>
        <end position="44"/>
    </location>
</feature>
<evidence type="ECO:0000256" key="1">
    <source>
        <dbReference type="ARBA" id="ARBA00004141"/>
    </source>
</evidence>
<feature type="transmembrane region" description="Helical" evidence="5">
    <location>
        <begin position="157"/>
        <end position="178"/>
    </location>
</feature>
<dbReference type="EMBL" id="FQUM01000007">
    <property type="protein sequence ID" value="SHF65011.1"/>
    <property type="molecule type" value="Genomic_DNA"/>
</dbReference>